<accession>A0A327WHI7</accession>
<organism evidence="1 2">
    <name type="scientific">Larkinella arboricola</name>
    <dbReference type="NCBI Taxonomy" id="643671"/>
    <lineage>
        <taxon>Bacteria</taxon>
        <taxon>Pseudomonadati</taxon>
        <taxon>Bacteroidota</taxon>
        <taxon>Cytophagia</taxon>
        <taxon>Cytophagales</taxon>
        <taxon>Spirosomataceae</taxon>
        <taxon>Larkinella</taxon>
    </lineage>
</organism>
<gene>
    <name evidence="1" type="ORF">LX87_05363</name>
</gene>
<keyword evidence="2" id="KW-1185">Reference proteome</keyword>
<protein>
    <submittedName>
        <fullName evidence="1">Uncharacterized protein</fullName>
    </submittedName>
</protein>
<dbReference type="AlphaFoldDB" id="A0A327WHI7"/>
<name>A0A327WHI7_LARAB</name>
<evidence type="ECO:0000313" key="1">
    <source>
        <dbReference type="EMBL" id="RAJ91022.1"/>
    </source>
</evidence>
<comment type="caution">
    <text evidence="1">The sequence shown here is derived from an EMBL/GenBank/DDBJ whole genome shotgun (WGS) entry which is preliminary data.</text>
</comment>
<dbReference type="Proteomes" id="UP000248790">
    <property type="component" value="Unassembled WGS sequence"/>
</dbReference>
<evidence type="ECO:0000313" key="2">
    <source>
        <dbReference type="Proteomes" id="UP000248790"/>
    </source>
</evidence>
<reference evidence="1 2" key="1">
    <citation type="submission" date="2018-06" db="EMBL/GenBank/DDBJ databases">
        <title>Genomic Encyclopedia of Archaeal and Bacterial Type Strains, Phase II (KMG-II): from individual species to whole genera.</title>
        <authorList>
            <person name="Goeker M."/>
        </authorList>
    </citation>
    <scope>NUCLEOTIDE SEQUENCE [LARGE SCALE GENOMIC DNA]</scope>
    <source>
        <strain evidence="1 2">DSM 21851</strain>
    </source>
</reference>
<dbReference type="EMBL" id="QLMC01000010">
    <property type="protein sequence ID" value="RAJ91022.1"/>
    <property type="molecule type" value="Genomic_DNA"/>
</dbReference>
<sequence>MAHVSIKIVNSLKHYYRFEPDFAESDKPYRIQVRKGDLDAMK</sequence>
<proteinExistence type="predicted"/>